<organism evidence="1 2">
    <name type="scientific">Arabidopsis thaliana x Arabidopsis arenosa</name>
    <dbReference type="NCBI Taxonomy" id="1240361"/>
    <lineage>
        <taxon>Eukaryota</taxon>
        <taxon>Viridiplantae</taxon>
        <taxon>Streptophyta</taxon>
        <taxon>Embryophyta</taxon>
        <taxon>Tracheophyta</taxon>
        <taxon>Spermatophyta</taxon>
        <taxon>Magnoliopsida</taxon>
        <taxon>eudicotyledons</taxon>
        <taxon>Gunneridae</taxon>
        <taxon>Pentapetalae</taxon>
        <taxon>rosids</taxon>
        <taxon>malvids</taxon>
        <taxon>Brassicales</taxon>
        <taxon>Brassicaceae</taxon>
        <taxon>Camelineae</taxon>
        <taxon>Arabidopsis</taxon>
    </lineage>
</organism>
<protein>
    <submittedName>
        <fullName evidence="1">Uncharacterized protein</fullName>
    </submittedName>
</protein>
<dbReference type="EMBL" id="JAEFBK010000003">
    <property type="protein sequence ID" value="KAG7626861.1"/>
    <property type="molecule type" value="Genomic_DNA"/>
</dbReference>
<dbReference type="Proteomes" id="UP000694240">
    <property type="component" value="Chromosome 3"/>
</dbReference>
<reference evidence="1 2" key="1">
    <citation type="submission" date="2020-12" db="EMBL/GenBank/DDBJ databases">
        <title>Concerted genomic and epigenomic changes stabilize Arabidopsis allopolyploids.</title>
        <authorList>
            <person name="Chen Z."/>
        </authorList>
    </citation>
    <scope>NUCLEOTIDE SEQUENCE [LARGE SCALE GENOMIC DNA]</scope>
    <source>
        <strain evidence="1">Allo738</strain>
        <tissue evidence="1">Leaf</tissue>
    </source>
</reference>
<evidence type="ECO:0000313" key="2">
    <source>
        <dbReference type="Proteomes" id="UP000694240"/>
    </source>
</evidence>
<gene>
    <name evidence="1" type="ORF">ISN45_At03g029800</name>
</gene>
<dbReference type="AlphaFoldDB" id="A0A8T2F5G5"/>
<keyword evidence="2" id="KW-1185">Reference proteome</keyword>
<sequence>MSSPHLLCEPPSRLFRLSMQPSSASSLSFSIGELHLFSDEAFPANPAIDHLQISAAPNSDFLNLHNRNSTWNQNLQLRSTDSPHLHLEYKSPHRISRRLQRTISIVELPGRC</sequence>
<proteinExistence type="predicted"/>
<evidence type="ECO:0000313" key="1">
    <source>
        <dbReference type="EMBL" id="KAG7626861.1"/>
    </source>
</evidence>
<accession>A0A8T2F5G5</accession>
<name>A0A8T2F5G5_9BRAS</name>
<comment type="caution">
    <text evidence="1">The sequence shown here is derived from an EMBL/GenBank/DDBJ whole genome shotgun (WGS) entry which is preliminary data.</text>
</comment>